<evidence type="ECO:0000256" key="6">
    <source>
        <dbReference type="ARBA" id="ARBA00022932"/>
    </source>
</evidence>
<evidence type="ECO:0000256" key="7">
    <source>
        <dbReference type="ARBA" id="ARBA00049244"/>
    </source>
</evidence>
<evidence type="ECO:0000259" key="8">
    <source>
        <dbReference type="SMART" id="SM00479"/>
    </source>
</evidence>
<dbReference type="InterPro" id="IPR041931">
    <property type="entry name" value="DNA_pol3_alpha_thumb_dom"/>
</dbReference>
<protein>
    <recommendedName>
        <fullName evidence="2">DNA polymerase III subunit alpha</fullName>
        <ecNumber evidence="1">2.7.7.7</ecNumber>
    </recommendedName>
</protein>
<gene>
    <name evidence="10" type="ORF">FHR24_002459</name>
</gene>
<dbReference type="Gene3D" id="1.10.10.1600">
    <property type="entry name" value="Bacterial DNA polymerase III alpha subunit, thumb domain"/>
    <property type="match status" value="1"/>
</dbReference>
<dbReference type="EC" id="2.7.7.7" evidence="1"/>
<dbReference type="InterPro" id="IPR004805">
    <property type="entry name" value="DnaE2/DnaE/PolC"/>
</dbReference>
<dbReference type="Gene3D" id="1.10.150.870">
    <property type="match status" value="1"/>
</dbReference>
<dbReference type="Pfam" id="PF07733">
    <property type="entry name" value="DNA_pol3_alpha"/>
    <property type="match status" value="1"/>
</dbReference>
<keyword evidence="3 10" id="KW-0808">Transferase</keyword>
<dbReference type="CDD" id="cd04485">
    <property type="entry name" value="DnaE_OBF"/>
    <property type="match status" value="1"/>
</dbReference>
<sequence length="1499" mass="169362">MYLIFDTETTGLPKSYKAPMTDTDNWPRCIQIAWQLHDDMGRVVEHDNFMVQPNGFNIPFDSEKIHGISTELAQEQGISLQESLERFNIVLGKTKFLVGQNVTFDVNIMGAEFIRAGITPNFKAFEFDSFDLETYNFGTKPPKNRSMAIDDLSEDDKNTLGILDTCTEVTASMCQLPGGRGGKFKLPTLTELHNYLFGVGFGEAHNATADVEATTRCFFELIRKQAFTQEQLDVDPNYFTEFRTINPKPFDVIGLKHLNLKKESEKIRKRQSEQAGAKGKGVNVKESLAKLEDVSFAHLHNHTQYSILQSTIEIGALVNNAGKHNMSAVAMTDTGNMMASFHFTNAVAGYNNGIKAKREEAEEKGEVFTDKELVPIVGCEFFVCENHLDKTKKDNGYQVVLLAKNRKGYQNLAKMSSTAFVDGFYYVPRIDRNIIEQYKEDVIALTGNLYGEVPSKILNVGEKQAEEALVWWKEQFGDDLYIEMMRHGQEDENVVNKVLLEFSEKYDIKIVATNNTFYINQEDANAHDILLCVKDGEKQATPIGRGRGYRYGLPNDQYYFKTPDEMKELFVDVPEAISNIQELVDKITPFTLASDVLLPAFDIPDQFKDVKDLEDKGKRGENNFLAHLVYEGAKKRYGEITEPIRERLDLELDVIAKTGYPGYFLIVEDFIRAAREMGVSVGPGRGSAAGSVAAYCLWITNIDPIQYDLLFERFLNPERISMPDIDIDFDDEGRGRVIDYVIDKYGANQVAQIITYGTMAAKSSIRDTARVLDLPLFEADRIAKLIPGMKLKKIFGLDDKELASKLRSEEIEMVNELKRISDGDGLEAETINKARVLEGSVRNTGIHACGVIITPDDITKFVPVSVAKDSDMYVTQFDNSVVEDAGLLKMDFLGLKTLTLIKHTCQIVKARHDVDLDPEAFPIDDLKTYELFQRGETVGIFQYESPGMQKYMRELKPTVFADLIAMNALYRPGPLEYIPSFINRKHGIEEILYDLPAEEYKNRLAETYGITVYQEQVMLLSQDLAGFTKGQADTLRKAMGKKQIAVLAKMKPLFVSQAAAKGHDEKALEKIWKDWEAFASYAFNKSHSTCYAWIAYQTAYLKAHYPAEYMAAVLSNNMNDIKQVTFFMEECKRMGLTVLGPDVNESYAKFSVNDEGAVRFGMAAIKGVGGIAVEGIINERKENGPFASIFDVAKRVDLRTCNKKAFEGLALAGGFDSFGDVHRAQFFATDEKGMTFLEKAMKFGHAYQESINSSQVSLFGEASDVQLPEPLVPPCETWGTMETLSKEKEVVGIYISAHPLDDYKNEMRFTNCSVSMFKEDLKKYVGNGFSFAGILTSAEHRIAKNGNGWGSFIIEDYMDSHEFRLFGEDYLRYQHMLVPNSFLYISGTIQRGWMQKDGTEGTPREKFSDFSLLSDVMDKKCKKITFKMKLHEITEERIEQLEMLLSGYTGEGAKQTIGFNLISDKDRIDIEMPSRTYKLKISSELFEYLDKEGFEYKLN</sequence>
<comment type="caution">
    <text evidence="10">The sequence shown here is derived from an EMBL/GenBank/DDBJ whole genome shotgun (WGS) entry which is preliminary data.</text>
</comment>
<keyword evidence="5" id="KW-0235">DNA replication</keyword>
<dbReference type="Pfam" id="PF02811">
    <property type="entry name" value="PHP"/>
    <property type="match status" value="1"/>
</dbReference>
<keyword evidence="11" id="KW-1185">Reference proteome</keyword>
<dbReference type="Gene3D" id="3.20.20.140">
    <property type="entry name" value="Metal-dependent hydrolases"/>
    <property type="match status" value="1"/>
</dbReference>
<dbReference type="InterPro" id="IPR004013">
    <property type="entry name" value="PHP_dom"/>
</dbReference>
<feature type="domain" description="Exonuclease" evidence="8">
    <location>
        <begin position="1"/>
        <end position="227"/>
    </location>
</feature>
<keyword evidence="6" id="KW-0239">DNA-directed DNA polymerase</keyword>
<evidence type="ECO:0000313" key="10">
    <source>
        <dbReference type="EMBL" id="NIJ45981.1"/>
    </source>
</evidence>
<dbReference type="InterPro" id="IPR012337">
    <property type="entry name" value="RNaseH-like_sf"/>
</dbReference>
<dbReference type="PANTHER" id="PTHR32294">
    <property type="entry name" value="DNA POLYMERASE III SUBUNIT ALPHA"/>
    <property type="match status" value="1"/>
</dbReference>
<dbReference type="CDD" id="cd06127">
    <property type="entry name" value="DEDDh"/>
    <property type="match status" value="1"/>
</dbReference>
<dbReference type="NCBIfam" id="NF004226">
    <property type="entry name" value="PRK05673.1"/>
    <property type="match status" value="1"/>
</dbReference>
<dbReference type="NCBIfam" id="TIGR00594">
    <property type="entry name" value="polc"/>
    <property type="match status" value="1"/>
</dbReference>
<dbReference type="InterPro" id="IPR029460">
    <property type="entry name" value="DNAPol_HHH"/>
</dbReference>
<evidence type="ECO:0000256" key="2">
    <source>
        <dbReference type="ARBA" id="ARBA00019114"/>
    </source>
</evidence>
<dbReference type="Gene3D" id="3.30.420.10">
    <property type="entry name" value="Ribonuclease H-like superfamily/Ribonuclease H"/>
    <property type="match status" value="1"/>
</dbReference>
<evidence type="ECO:0000256" key="5">
    <source>
        <dbReference type="ARBA" id="ARBA00022705"/>
    </source>
</evidence>
<dbReference type="EMBL" id="JAASQL010000004">
    <property type="protein sequence ID" value="NIJ45981.1"/>
    <property type="molecule type" value="Genomic_DNA"/>
</dbReference>
<dbReference type="InterPro" id="IPR040982">
    <property type="entry name" value="DNA_pol3_finger"/>
</dbReference>
<proteinExistence type="predicted"/>
<dbReference type="Pfam" id="PF14579">
    <property type="entry name" value="HHH_6"/>
    <property type="match status" value="1"/>
</dbReference>
<dbReference type="InterPro" id="IPR011708">
    <property type="entry name" value="DNA_pol3_alpha_NTPase_dom"/>
</dbReference>
<organism evidence="10 11">
    <name type="scientific">Wenyingzhuangia heitensis</name>
    <dbReference type="NCBI Taxonomy" id="1487859"/>
    <lineage>
        <taxon>Bacteria</taxon>
        <taxon>Pseudomonadati</taxon>
        <taxon>Bacteroidota</taxon>
        <taxon>Flavobacteriia</taxon>
        <taxon>Flavobacteriales</taxon>
        <taxon>Flavobacteriaceae</taxon>
        <taxon>Wenyingzhuangia</taxon>
    </lineage>
</organism>
<evidence type="ECO:0000256" key="1">
    <source>
        <dbReference type="ARBA" id="ARBA00012417"/>
    </source>
</evidence>
<accession>A0ABX0UEM4</accession>
<dbReference type="GO" id="GO:0003887">
    <property type="term" value="F:DNA-directed DNA polymerase activity"/>
    <property type="evidence" value="ECO:0007669"/>
    <property type="project" value="UniProtKB-EC"/>
</dbReference>
<dbReference type="Proteomes" id="UP000745859">
    <property type="component" value="Unassembled WGS sequence"/>
</dbReference>
<dbReference type="SUPFAM" id="SSF53098">
    <property type="entry name" value="Ribonuclease H-like"/>
    <property type="match status" value="1"/>
</dbReference>
<reference evidence="10 11" key="1">
    <citation type="submission" date="2020-03" db="EMBL/GenBank/DDBJ databases">
        <title>Genomic Encyclopedia of Type Strains, Phase IV (KMG-IV): sequencing the most valuable type-strain genomes for metagenomic binning, comparative biology and taxonomic classification.</title>
        <authorList>
            <person name="Goeker M."/>
        </authorList>
    </citation>
    <scope>NUCLEOTIDE SEQUENCE [LARGE SCALE GENOMIC DNA]</scope>
    <source>
        <strain evidence="10 11">DSM 101599</strain>
    </source>
</reference>
<feature type="domain" description="Polymerase/histidinol phosphatase N-terminal" evidence="9">
    <location>
        <begin position="297"/>
        <end position="385"/>
    </location>
</feature>
<dbReference type="PANTHER" id="PTHR32294:SF0">
    <property type="entry name" value="DNA POLYMERASE III SUBUNIT ALPHA"/>
    <property type="match status" value="1"/>
</dbReference>
<dbReference type="RefSeq" id="WP_167189162.1">
    <property type="nucleotide sequence ID" value="NZ_JAASQL010000004.1"/>
</dbReference>
<dbReference type="SMART" id="SM00481">
    <property type="entry name" value="POLIIIAc"/>
    <property type="match status" value="1"/>
</dbReference>
<dbReference type="Pfam" id="PF17657">
    <property type="entry name" value="DNA_pol3_finger"/>
    <property type="match status" value="1"/>
</dbReference>
<evidence type="ECO:0000259" key="9">
    <source>
        <dbReference type="SMART" id="SM00481"/>
    </source>
</evidence>
<evidence type="ECO:0000313" key="11">
    <source>
        <dbReference type="Proteomes" id="UP000745859"/>
    </source>
</evidence>
<dbReference type="InterPro" id="IPR013520">
    <property type="entry name" value="Ribonucl_H"/>
</dbReference>
<dbReference type="Pfam" id="PF00929">
    <property type="entry name" value="RNase_T"/>
    <property type="match status" value="1"/>
</dbReference>
<evidence type="ECO:0000256" key="4">
    <source>
        <dbReference type="ARBA" id="ARBA00022695"/>
    </source>
</evidence>
<comment type="catalytic activity">
    <reaction evidence="7">
        <text>DNA(n) + a 2'-deoxyribonucleoside 5'-triphosphate = DNA(n+1) + diphosphate</text>
        <dbReference type="Rhea" id="RHEA:22508"/>
        <dbReference type="Rhea" id="RHEA-COMP:17339"/>
        <dbReference type="Rhea" id="RHEA-COMP:17340"/>
        <dbReference type="ChEBI" id="CHEBI:33019"/>
        <dbReference type="ChEBI" id="CHEBI:61560"/>
        <dbReference type="ChEBI" id="CHEBI:173112"/>
        <dbReference type="EC" id="2.7.7.7"/>
    </reaction>
</comment>
<dbReference type="SMART" id="SM00479">
    <property type="entry name" value="EXOIII"/>
    <property type="match status" value="1"/>
</dbReference>
<dbReference type="InterPro" id="IPR003141">
    <property type="entry name" value="Pol/His_phosphatase_N"/>
</dbReference>
<evidence type="ECO:0000256" key="3">
    <source>
        <dbReference type="ARBA" id="ARBA00022679"/>
    </source>
</evidence>
<dbReference type="InterPro" id="IPR036397">
    <property type="entry name" value="RNaseH_sf"/>
</dbReference>
<name>A0ABX0UEM4_9FLAO</name>
<keyword evidence="4 10" id="KW-0548">Nucleotidyltransferase</keyword>